<evidence type="ECO:0008006" key="3">
    <source>
        <dbReference type="Google" id="ProtNLM"/>
    </source>
</evidence>
<gene>
    <name evidence="1" type="ORF">C456_03036</name>
</gene>
<dbReference type="AlphaFoldDB" id="M0H131"/>
<name>M0H131_HALL2</name>
<protein>
    <recommendedName>
        <fullName evidence="3">DUF429 domain-containing protein</fullName>
    </recommendedName>
</protein>
<reference evidence="1 2" key="1">
    <citation type="journal article" date="2014" name="PLoS Genet.">
        <title>Phylogenetically driven sequencing of extremely halophilic archaea reveals strategies for static and dynamic osmo-response.</title>
        <authorList>
            <person name="Becker E.A."/>
            <person name="Seitzer P.M."/>
            <person name="Tritt A."/>
            <person name="Larsen D."/>
            <person name="Krusor M."/>
            <person name="Yao A.I."/>
            <person name="Wu D."/>
            <person name="Madern D."/>
            <person name="Eisen J.A."/>
            <person name="Darling A.E."/>
            <person name="Facciotti M.T."/>
        </authorList>
    </citation>
    <scope>NUCLEOTIDE SEQUENCE [LARGE SCALE GENOMIC DNA]</scope>
    <source>
        <strain evidence="2">DSM 14919 / CCM 7023 / CIP 107410 / JCM 9276 / NCIMB 13854 / Aa 2.2</strain>
    </source>
</reference>
<comment type="caution">
    <text evidence="1">The sequence shown here is derived from an EMBL/GenBank/DDBJ whole genome shotgun (WGS) entry which is preliminary data.</text>
</comment>
<dbReference type="EMBL" id="AOLH01000004">
    <property type="protein sequence ID" value="ELZ77478.1"/>
    <property type="molecule type" value="Genomic_DNA"/>
</dbReference>
<evidence type="ECO:0000313" key="2">
    <source>
        <dbReference type="Proteomes" id="UP000011535"/>
    </source>
</evidence>
<dbReference type="RefSeq" id="WP_004062090.1">
    <property type="nucleotide sequence ID" value="NZ_AOLH01000004.1"/>
</dbReference>
<dbReference type="Pfam" id="PF04250">
    <property type="entry name" value="DUF429"/>
    <property type="match status" value="1"/>
</dbReference>
<dbReference type="PATRIC" id="fig|1230452.3.peg.585"/>
<dbReference type="InterPro" id="IPR007362">
    <property type="entry name" value="DUF429"/>
</dbReference>
<sequence>MATHDRSVVGVDACPLGWLATVIDADGVRTETYEEFDELYETYADVDQILVDIPIGFPGGERRRCDEGASDLLGSRGISVFYPPCRSAAELEDYQNASDEHRDRIGYGLSRQAHSIRQKILQVSDVVGERYDGVVRESHPELCFAALNGQPIAYSKSSDRGRGLRMKLLRDELDDAESQYREIRNEYYLKEVRRDDILDSMVLAIAARNMDLDTVPSDPSPNEPRIYYPEFDVPVLEKT</sequence>
<organism evidence="1 2">
    <name type="scientific">Haloferax lucentense (strain DSM 14919 / JCM 9276 / NCIMB 13854 / Aa 2.2)</name>
    <name type="common">Haloferax alicantei</name>
    <dbReference type="NCBI Taxonomy" id="1230452"/>
    <lineage>
        <taxon>Archaea</taxon>
        <taxon>Methanobacteriati</taxon>
        <taxon>Methanobacteriota</taxon>
        <taxon>Stenosarchaea group</taxon>
        <taxon>Halobacteria</taxon>
        <taxon>Halobacteriales</taxon>
        <taxon>Haloferacaceae</taxon>
        <taxon>Haloferax</taxon>
    </lineage>
</organism>
<dbReference type="Proteomes" id="UP000011535">
    <property type="component" value="Unassembled WGS sequence"/>
</dbReference>
<evidence type="ECO:0000313" key="1">
    <source>
        <dbReference type="EMBL" id="ELZ77478.1"/>
    </source>
</evidence>
<accession>M0H131</accession>
<proteinExistence type="predicted"/>